<keyword evidence="2" id="KW-1185">Reference proteome</keyword>
<dbReference type="Proteomes" id="UP001617511">
    <property type="component" value="Unassembled WGS sequence"/>
</dbReference>
<evidence type="ECO:0000313" key="2">
    <source>
        <dbReference type="Proteomes" id="UP001617511"/>
    </source>
</evidence>
<organism evidence="1 2">
    <name type="scientific">Streptomyces iakyrus</name>
    <dbReference type="NCBI Taxonomy" id="68219"/>
    <lineage>
        <taxon>Bacteria</taxon>
        <taxon>Bacillati</taxon>
        <taxon>Actinomycetota</taxon>
        <taxon>Actinomycetes</taxon>
        <taxon>Kitasatosporales</taxon>
        <taxon>Streptomycetaceae</taxon>
        <taxon>Streptomyces</taxon>
    </lineage>
</organism>
<sequence length="307" mass="33449">MSRRIVVTALLPQPDPEPAYPEYEDVRKEARGRDAGPIGGHNIARMEDVIQRRGGDWCTAVLGRHFPGLRHVPSVDGFTLLVADERGLEPKLPESIVKARAAEEARRKDREAQAAAKLEAEKRRWALVTASAPVPFTVRENTRHTDAGGSLRHLTAAVDLRSGRSRLHKANSALCETPGRTNPLHLGDPLEDLPPTCKRCIEYAGLVRTLDAPAPPTPGEAATLRLIRSGAVFTMRPGRGQPTIRDTSERSHGTAWGQLGRKVDAAVKRVEKKGWATVETDAYRATLLGSQGQLWRLTDAGTAALEG</sequence>
<proteinExistence type="predicted"/>
<comment type="caution">
    <text evidence="1">The sequence shown here is derived from an EMBL/GenBank/DDBJ whole genome shotgun (WGS) entry which is preliminary data.</text>
</comment>
<gene>
    <name evidence="1" type="ORF">ACIP2Z_38985</name>
</gene>
<dbReference type="RefSeq" id="WP_402076270.1">
    <property type="nucleotide sequence ID" value="NZ_JBIVGG010000022.1"/>
</dbReference>
<evidence type="ECO:0000313" key="1">
    <source>
        <dbReference type="EMBL" id="MFJ4084916.1"/>
    </source>
</evidence>
<reference evidence="1 2" key="1">
    <citation type="submission" date="2024-10" db="EMBL/GenBank/DDBJ databases">
        <title>The Natural Products Discovery Center: Release of the First 8490 Sequenced Strains for Exploring Actinobacteria Biosynthetic Diversity.</title>
        <authorList>
            <person name="Kalkreuter E."/>
            <person name="Kautsar S.A."/>
            <person name="Yang D."/>
            <person name="Bader C.D."/>
            <person name="Teijaro C.N."/>
            <person name="Fluegel L."/>
            <person name="Davis C.M."/>
            <person name="Simpson J.R."/>
            <person name="Lauterbach L."/>
            <person name="Steele A.D."/>
            <person name="Gui C."/>
            <person name="Meng S."/>
            <person name="Li G."/>
            <person name="Viehrig K."/>
            <person name="Ye F."/>
            <person name="Su P."/>
            <person name="Kiefer A.F."/>
            <person name="Nichols A."/>
            <person name="Cepeda A.J."/>
            <person name="Yan W."/>
            <person name="Fan B."/>
            <person name="Jiang Y."/>
            <person name="Adhikari A."/>
            <person name="Zheng C.-J."/>
            <person name="Schuster L."/>
            <person name="Cowan T.M."/>
            <person name="Smanski M.J."/>
            <person name="Chevrette M.G."/>
            <person name="De Carvalho L.P.S."/>
            <person name="Shen B."/>
        </authorList>
    </citation>
    <scope>NUCLEOTIDE SEQUENCE [LARGE SCALE GENOMIC DNA]</scope>
    <source>
        <strain evidence="1 2">NPDC089932</strain>
    </source>
</reference>
<dbReference type="EMBL" id="JBIVGG010000022">
    <property type="protein sequence ID" value="MFJ4084916.1"/>
    <property type="molecule type" value="Genomic_DNA"/>
</dbReference>
<name>A0ABW8FS37_9ACTN</name>
<protein>
    <submittedName>
        <fullName evidence="1">Uncharacterized protein</fullName>
    </submittedName>
</protein>
<accession>A0ABW8FS37</accession>